<evidence type="ECO:0000313" key="7">
    <source>
        <dbReference type="EMBL" id="MBA9026633.1"/>
    </source>
</evidence>
<dbReference type="InterPro" id="IPR009003">
    <property type="entry name" value="Peptidase_S1_PA"/>
</dbReference>
<reference evidence="7 8" key="1">
    <citation type="submission" date="2020-08" db="EMBL/GenBank/DDBJ databases">
        <title>Genomic Encyclopedia of Type Strains, Phase IV (KMG-IV): sequencing the most valuable type-strain genomes for metagenomic binning, comparative biology and taxonomic classification.</title>
        <authorList>
            <person name="Goeker M."/>
        </authorList>
    </citation>
    <scope>NUCLEOTIDE SEQUENCE [LARGE SCALE GENOMIC DNA]</scope>
    <source>
        <strain evidence="7 8">DSM 105481</strain>
    </source>
</reference>
<keyword evidence="4" id="KW-0720">Serine protease</keyword>
<name>A0ABR6CNM9_9BACI</name>
<comment type="caution">
    <text evidence="7">The sequence shown here is derived from an EMBL/GenBank/DDBJ whole genome shotgun (WGS) entry which is preliminary data.</text>
</comment>
<feature type="domain" description="PDZ" evidence="6">
    <location>
        <begin position="297"/>
        <end position="392"/>
    </location>
</feature>
<comment type="similarity">
    <text evidence="1">Belongs to the peptidase S1C family.</text>
</comment>
<dbReference type="Pfam" id="PF13365">
    <property type="entry name" value="Trypsin_2"/>
    <property type="match status" value="1"/>
</dbReference>
<dbReference type="PANTHER" id="PTHR43343">
    <property type="entry name" value="PEPTIDASE S12"/>
    <property type="match status" value="1"/>
</dbReference>
<dbReference type="PROSITE" id="PS50106">
    <property type="entry name" value="PDZ"/>
    <property type="match status" value="1"/>
</dbReference>
<dbReference type="InterPro" id="IPR051201">
    <property type="entry name" value="Chloro_Bact_Ser_Proteases"/>
</dbReference>
<evidence type="ECO:0000256" key="5">
    <source>
        <dbReference type="SAM" id="MobiDB-lite"/>
    </source>
</evidence>
<gene>
    <name evidence="7" type="ORF">HNP81_001918</name>
</gene>
<dbReference type="SUPFAM" id="SSF50494">
    <property type="entry name" value="Trypsin-like serine proteases"/>
    <property type="match status" value="1"/>
</dbReference>
<evidence type="ECO:0000259" key="6">
    <source>
        <dbReference type="PROSITE" id="PS50106"/>
    </source>
</evidence>
<dbReference type="InterPro" id="IPR043504">
    <property type="entry name" value="Peptidase_S1_PA_chymotrypsin"/>
</dbReference>
<accession>A0ABR6CNM9</accession>
<dbReference type="RefSeq" id="WP_182502422.1">
    <property type="nucleotide sequence ID" value="NZ_JACJHX010000004.1"/>
</dbReference>
<dbReference type="Proteomes" id="UP000626697">
    <property type="component" value="Unassembled WGS sequence"/>
</dbReference>
<dbReference type="Gene3D" id="2.30.42.10">
    <property type="match status" value="1"/>
</dbReference>
<dbReference type="SUPFAM" id="SSF50156">
    <property type="entry name" value="PDZ domain-like"/>
    <property type="match status" value="1"/>
</dbReference>
<dbReference type="InterPro" id="IPR001478">
    <property type="entry name" value="PDZ"/>
</dbReference>
<sequence>MEEHQIETNTSSQREQHKKGKAGWGQTIVSGLIGSVLTATIFITTGDQFFTDTTTPTENPASTAAEKDLTKDNGVNVQPTSYTGTTSLADMVESASKAIVGVVNYQQSANRFAQNSQEVESGTGSGVMYKIDGKNAYIVTNNHVIEGASKVEISLYNGKTTTAEIVGSDALTDLAVLKIDASLAPGEIKFGDSSAVRAGEQVVAIGNPLGLDFSRTVTQGIISAAERTIDVDTSSGTWGLNVIQTDAAINPGNSGGALINSKGEVIGINSLKISVNGVEGLGFAIPSNDVIPIVDEMIKTGKVTRPYLGVGLADIAQLPQAYVQNISQNVKAGVMVTDVANGSAAEKGGIQQEDIITAMNGKEIKSALELRKYLYTEAKVNEKVSVEVYRGNQKLTLQVTLGQSQKQVPE</sequence>
<dbReference type="InterPro" id="IPR036034">
    <property type="entry name" value="PDZ_sf"/>
</dbReference>
<evidence type="ECO:0000256" key="4">
    <source>
        <dbReference type="ARBA" id="ARBA00022825"/>
    </source>
</evidence>
<dbReference type="Gene3D" id="2.40.10.10">
    <property type="entry name" value="Trypsin-like serine proteases"/>
    <property type="match status" value="2"/>
</dbReference>
<dbReference type="EMBL" id="JACJHX010000004">
    <property type="protein sequence ID" value="MBA9026633.1"/>
    <property type="molecule type" value="Genomic_DNA"/>
</dbReference>
<feature type="region of interest" description="Disordered" evidence="5">
    <location>
        <begin position="49"/>
        <end position="78"/>
    </location>
</feature>
<dbReference type="EC" id="3.4.21.107" evidence="7"/>
<organism evidence="7 8">
    <name type="scientific">Peribacillus huizhouensis</name>
    <dbReference type="NCBI Taxonomy" id="1501239"/>
    <lineage>
        <taxon>Bacteria</taxon>
        <taxon>Bacillati</taxon>
        <taxon>Bacillota</taxon>
        <taxon>Bacilli</taxon>
        <taxon>Bacillales</taxon>
        <taxon>Bacillaceae</taxon>
        <taxon>Peribacillus</taxon>
    </lineage>
</organism>
<evidence type="ECO:0000256" key="1">
    <source>
        <dbReference type="ARBA" id="ARBA00010541"/>
    </source>
</evidence>
<dbReference type="Pfam" id="PF13180">
    <property type="entry name" value="PDZ_2"/>
    <property type="match status" value="1"/>
</dbReference>
<dbReference type="SMART" id="SM00228">
    <property type="entry name" value="PDZ"/>
    <property type="match status" value="1"/>
</dbReference>
<evidence type="ECO:0000256" key="2">
    <source>
        <dbReference type="ARBA" id="ARBA00022670"/>
    </source>
</evidence>
<dbReference type="GO" id="GO:0006508">
    <property type="term" value="P:proteolysis"/>
    <property type="evidence" value="ECO:0007669"/>
    <property type="project" value="UniProtKB-KW"/>
</dbReference>
<evidence type="ECO:0000313" key="8">
    <source>
        <dbReference type="Proteomes" id="UP000626697"/>
    </source>
</evidence>
<protein>
    <submittedName>
        <fullName evidence="7">Serine protease Do</fullName>
        <ecNumber evidence="7">3.4.21.107</ecNumber>
    </submittedName>
</protein>
<keyword evidence="2 7" id="KW-0645">Protease</keyword>
<dbReference type="InterPro" id="IPR001940">
    <property type="entry name" value="Peptidase_S1C"/>
</dbReference>
<keyword evidence="3 7" id="KW-0378">Hydrolase</keyword>
<evidence type="ECO:0000256" key="3">
    <source>
        <dbReference type="ARBA" id="ARBA00022801"/>
    </source>
</evidence>
<dbReference type="GO" id="GO:0008233">
    <property type="term" value="F:peptidase activity"/>
    <property type="evidence" value="ECO:0007669"/>
    <property type="project" value="UniProtKB-KW"/>
</dbReference>
<keyword evidence="8" id="KW-1185">Reference proteome</keyword>
<dbReference type="PRINTS" id="PR00834">
    <property type="entry name" value="PROTEASES2C"/>
</dbReference>
<dbReference type="PANTHER" id="PTHR43343:SF3">
    <property type="entry name" value="PROTEASE DO-LIKE 8, CHLOROPLASTIC"/>
    <property type="match status" value="1"/>
</dbReference>
<feature type="region of interest" description="Disordered" evidence="5">
    <location>
        <begin position="1"/>
        <end position="23"/>
    </location>
</feature>
<proteinExistence type="inferred from homology"/>